<protein>
    <submittedName>
        <fullName evidence="1">Uncharacterized protein</fullName>
    </submittedName>
</protein>
<evidence type="ECO:0000313" key="1">
    <source>
        <dbReference type="EMBL" id="QHU33984.1"/>
    </source>
</evidence>
<proteinExistence type="predicted"/>
<sequence length="236" mass="25896">MTTDTSLIAFKAITGFVTNLSEVFGDEHRNIMLYSHLLSKTTLSHEVAIQKHFDMFRDFCVSNRDVIEQKNFKNLTNTRIEYSDNVWFDFKTIFEDSDTDTRNVIWKHVLIISAITDPAGQAKQIIRKSVDKQGGGEANFLTDIVNKIEENVDPNANPMEAITSIMSSGVFTDLISGMGAGVEDGSLDMSKLMGTVQTMMAGMGGGGSGEGMPDMSEMMKMLSPPAPPPPSPDNLD</sequence>
<accession>A0A6C0LWP4</accession>
<reference evidence="1" key="1">
    <citation type="journal article" date="2020" name="Nature">
        <title>Giant virus diversity and host interactions through global metagenomics.</title>
        <authorList>
            <person name="Schulz F."/>
            <person name="Roux S."/>
            <person name="Paez-Espino D."/>
            <person name="Jungbluth S."/>
            <person name="Walsh D.A."/>
            <person name="Denef V.J."/>
            <person name="McMahon K.D."/>
            <person name="Konstantinidis K.T."/>
            <person name="Eloe-Fadrosh E.A."/>
            <person name="Kyrpides N.C."/>
            <person name="Woyke T."/>
        </authorList>
    </citation>
    <scope>NUCLEOTIDE SEQUENCE</scope>
    <source>
        <strain evidence="1">GVMAG-S-1016704-142</strain>
    </source>
</reference>
<name>A0A6C0LWP4_9ZZZZ</name>
<dbReference type="AlphaFoldDB" id="A0A6C0LWP4"/>
<organism evidence="1">
    <name type="scientific">viral metagenome</name>
    <dbReference type="NCBI Taxonomy" id="1070528"/>
    <lineage>
        <taxon>unclassified sequences</taxon>
        <taxon>metagenomes</taxon>
        <taxon>organismal metagenomes</taxon>
    </lineage>
</organism>
<dbReference type="EMBL" id="MN740565">
    <property type="protein sequence ID" value="QHU33984.1"/>
    <property type="molecule type" value="Genomic_DNA"/>
</dbReference>
<dbReference type="Pfam" id="PF19241">
    <property type="entry name" value="DUF5891"/>
    <property type="match status" value="1"/>
</dbReference>
<dbReference type="InterPro" id="IPR045409">
    <property type="entry name" value="DUF5891"/>
</dbReference>